<dbReference type="Pfam" id="PF10294">
    <property type="entry name" value="Methyltransf_16"/>
    <property type="match status" value="1"/>
</dbReference>
<dbReference type="OMA" id="DPVEIWI"/>
<evidence type="ECO:0000313" key="1">
    <source>
        <dbReference type="EMBL" id="PCH44143.1"/>
    </source>
</evidence>
<dbReference type="GO" id="GO:0005737">
    <property type="term" value="C:cytoplasm"/>
    <property type="evidence" value="ECO:0007669"/>
    <property type="project" value="TreeGrafter"/>
</dbReference>
<evidence type="ECO:0000313" key="2">
    <source>
        <dbReference type="Proteomes" id="UP000218811"/>
    </source>
</evidence>
<dbReference type="PANTHER" id="PTHR14614:SF162">
    <property type="entry name" value="EXPRESSED PROTEIN"/>
    <property type="match status" value="1"/>
</dbReference>
<name>A0A2H3JVX7_WOLCO</name>
<accession>A0A2H3JVX7</accession>
<dbReference type="Proteomes" id="UP000218811">
    <property type="component" value="Unassembled WGS sequence"/>
</dbReference>
<dbReference type="GO" id="GO:0005634">
    <property type="term" value="C:nucleus"/>
    <property type="evidence" value="ECO:0007669"/>
    <property type="project" value="TreeGrafter"/>
</dbReference>
<dbReference type="EMBL" id="KB468157">
    <property type="protein sequence ID" value="PCH44143.1"/>
    <property type="molecule type" value="Genomic_DNA"/>
</dbReference>
<protein>
    <recommendedName>
        <fullName evidence="3">S-adenosyl-L-methionine-dependent methyltransferase</fullName>
    </recommendedName>
</protein>
<dbReference type="AlphaFoldDB" id="A0A2H3JVX7"/>
<gene>
    <name evidence="1" type="ORF">WOLCODRAFT_104648</name>
</gene>
<dbReference type="OrthoDB" id="413520at2759"/>
<keyword evidence="2" id="KW-1185">Reference proteome</keyword>
<dbReference type="InterPro" id="IPR019410">
    <property type="entry name" value="Methyltransf_16"/>
</dbReference>
<proteinExistence type="predicted"/>
<dbReference type="Gene3D" id="3.40.50.150">
    <property type="entry name" value="Vaccinia Virus protein VP39"/>
    <property type="match status" value="1"/>
</dbReference>
<dbReference type="PANTHER" id="PTHR14614">
    <property type="entry name" value="HEPATOCELLULAR CARCINOMA-ASSOCIATED ANTIGEN"/>
    <property type="match status" value="1"/>
</dbReference>
<dbReference type="InterPro" id="IPR029063">
    <property type="entry name" value="SAM-dependent_MTases_sf"/>
</dbReference>
<dbReference type="STRING" id="742152.A0A2H3JVX7"/>
<dbReference type="GO" id="GO:0008757">
    <property type="term" value="F:S-adenosylmethionine-dependent methyltransferase activity"/>
    <property type="evidence" value="ECO:0007669"/>
    <property type="project" value="UniProtKB-ARBA"/>
</dbReference>
<sequence>MSMPILFSLRGAKDKNAQGKQEHVERIYRIQTDPKSQVFMTVKEQTSFDLDKKVWDSGVGMSSWLVTLAHDQLEADASSDLMSLKDALFSSEPRDILELGAGTGIVSMTLGTLRHANQPPKSGSIMTTDLPSAMPSLEHNISANETLFQSQSSRPQALVLDWDNDQLPDEVSAIQGGFHAIIMADVTYNTSSFPALVRTLSNLVRLGTAPDGQSSRPPMILLGYKERDPAERSLWDMTREVGIQFEKVGERCGAGGDPVEIWIGTVSQTE</sequence>
<organism evidence="1 2">
    <name type="scientific">Wolfiporia cocos (strain MD-104)</name>
    <name type="common">Brown rot fungus</name>
    <dbReference type="NCBI Taxonomy" id="742152"/>
    <lineage>
        <taxon>Eukaryota</taxon>
        <taxon>Fungi</taxon>
        <taxon>Dikarya</taxon>
        <taxon>Basidiomycota</taxon>
        <taxon>Agaricomycotina</taxon>
        <taxon>Agaricomycetes</taxon>
        <taxon>Polyporales</taxon>
        <taxon>Phaeolaceae</taxon>
        <taxon>Wolfiporia</taxon>
    </lineage>
</organism>
<reference evidence="1 2" key="1">
    <citation type="journal article" date="2012" name="Science">
        <title>The Paleozoic origin of enzymatic lignin decomposition reconstructed from 31 fungal genomes.</title>
        <authorList>
            <person name="Floudas D."/>
            <person name="Binder M."/>
            <person name="Riley R."/>
            <person name="Barry K."/>
            <person name="Blanchette R.A."/>
            <person name="Henrissat B."/>
            <person name="Martinez A.T."/>
            <person name="Otillar R."/>
            <person name="Spatafora J.W."/>
            <person name="Yadav J.S."/>
            <person name="Aerts A."/>
            <person name="Benoit I."/>
            <person name="Boyd A."/>
            <person name="Carlson A."/>
            <person name="Copeland A."/>
            <person name="Coutinho P.M."/>
            <person name="de Vries R.P."/>
            <person name="Ferreira P."/>
            <person name="Findley K."/>
            <person name="Foster B."/>
            <person name="Gaskell J."/>
            <person name="Glotzer D."/>
            <person name="Gorecki P."/>
            <person name="Heitman J."/>
            <person name="Hesse C."/>
            <person name="Hori C."/>
            <person name="Igarashi K."/>
            <person name="Jurgens J.A."/>
            <person name="Kallen N."/>
            <person name="Kersten P."/>
            <person name="Kohler A."/>
            <person name="Kuees U."/>
            <person name="Kumar T.K.A."/>
            <person name="Kuo A."/>
            <person name="LaButti K."/>
            <person name="Larrondo L.F."/>
            <person name="Lindquist E."/>
            <person name="Ling A."/>
            <person name="Lombard V."/>
            <person name="Lucas S."/>
            <person name="Lundell T."/>
            <person name="Martin R."/>
            <person name="McLaughlin D.J."/>
            <person name="Morgenstern I."/>
            <person name="Morin E."/>
            <person name="Murat C."/>
            <person name="Nagy L.G."/>
            <person name="Nolan M."/>
            <person name="Ohm R.A."/>
            <person name="Patyshakuliyeva A."/>
            <person name="Rokas A."/>
            <person name="Ruiz-Duenas F.J."/>
            <person name="Sabat G."/>
            <person name="Salamov A."/>
            <person name="Samejima M."/>
            <person name="Schmutz J."/>
            <person name="Slot J.C."/>
            <person name="St John F."/>
            <person name="Stenlid J."/>
            <person name="Sun H."/>
            <person name="Sun S."/>
            <person name="Syed K."/>
            <person name="Tsang A."/>
            <person name="Wiebenga A."/>
            <person name="Young D."/>
            <person name="Pisabarro A."/>
            <person name="Eastwood D.C."/>
            <person name="Martin F."/>
            <person name="Cullen D."/>
            <person name="Grigoriev I.V."/>
            <person name="Hibbett D.S."/>
        </authorList>
    </citation>
    <scope>NUCLEOTIDE SEQUENCE [LARGE SCALE GENOMIC DNA]</scope>
    <source>
        <strain evidence="1 2">MD-104</strain>
    </source>
</reference>
<dbReference type="SUPFAM" id="SSF53335">
    <property type="entry name" value="S-adenosyl-L-methionine-dependent methyltransferases"/>
    <property type="match status" value="1"/>
</dbReference>
<evidence type="ECO:0008006" key="3">
    <source>
        <dbReference type="Google" id="ProtNLM"/>
    </source>
</evidence>